<organism evidence="3 4">
    <name type="scientific">Psychrosphaera aquimarina</name>
    <dbReference type="NCBI Taxonomy" id="2044854"/>
    <lineage>
        <taxon>Bacteria</taxon>
        <taxon>Pseudomonadati</taxon>
        <taxon>Pseudomonadota</taxon>
        <taxon>Gammaproteobacteria</taxon>
        <taxon>Alteromonadales</taxon>
        <taxon>Pseudoalteromonadaceae</taxon>
        <taxon>Psychrosphaera</taxon>
    </lineage>
</organism>
<reference evidence="3 4" key="1">
    <citation type="submission" date="2023-10" db="EMBL/GenBank/DDBJ databases">
        <title>Psychrosphaera aquimaarina strain SW33 isolated from seawater.</title>
        <authorList>
            <person name="Bayburt H."/>
            <person name="Kim J.M."/>
            <person name="Choi B.J."/>
            <person name="Jeon C.O."/>
        </authorList>
    </citation>
    <scope>NUCLEOTIDE SEQUENCE [LARGE SCALE GENOMIC DNA]</scope>
    <source>
        <strain evidence="3 4">KCTC 52743</strain>
    </source>
</reference>
<dbReference type="EMBL" id="JAWCUA010000010">
    <property type="protein sequence ID" value="MDU0114741.1"/>
    <property type="molecule type" value="Genomic_DNA"/>
</dbReference>
<protein>
    <submittedName>
        <fullName evidence="3">Transporter substrate-binding domain-containing protein</fullName>
    </submittedName>
</protein>
<feature type="chain" id="PRO_5046589984" evidence="1">
    <location>
        <begin position="25"/>
        <end position="237"/>
    </location>
</feature>
<evidence type="ECO:0000259" key="2">
    <source>
        <dbReference type="Pfam" id="PF00497"/>
    </source>
</evidence>
<evidence type="ECO:0000313" key="3">
    <source>
        <dbReference type="EMBL" id="MDU0114741.1"/>
    </source>
</evidence>
<keyword evidence="1" id="KW-0732">Signal</keyword>
<proteinExistence type="predicted"/>
<dbReference type="PANTHER" id="PTHR38834:SF3">
    <property type="entry name" value="SOLUTE-BINDING PROTEIN FAMILY 3_N-TERMINAL DOMAIN-CONTAINING PROTEIN"/>
    <property type="match status" value="1"/>
</dbReference>
<accession>A0ABU3R4Y1</accession>
<dbReference type="PANTHER" id="PTHR38834">
    <property type="entry name" value="PERIPLASMIC SUBSTRATE BINDING PROTEIN FAMILY 3"/>
    <property type="match status" value="1"/>
</dbReference>
<feature type="domain" description="Solute-binding protein family 3/N-terminal" evidence="2">
    <location>
        <begin position="29"/>
        <end position="110"/>
    </location>
</feature>
<sequence length="237" mass="27185">MKKIKIIILILIGLSFSISFNGNASDKIIVVTELSPPYQTINDNHIGGFATEKVKQYLDSKNINYDIQMYPWARAYKLASSKTDMMIYGIAKTPKREKIFDWLIPVYEFKPYLVGLGHRADLNIRNLEQAKSFTIAVQRNDFSHDYLLEKGFIENKNIILTNSIVDSWRLVKNGKVDFIVEDITYVPTINGEKIELNLFAKYFPLDDLESVAYLAVNKSMSKELKSKLFPAVIDKSK</sequence>
<dbReference type="RefSeq" id="WP_315948418.1">
    <property type="nucleotide sequence ID" value="NZ_JAWCUA010000010.1"/>
</dbReference>
<keyword evidence="4" id="KW-1185">Reference proteome</keyword>
<dbReference type="Gene3D" id="3.40.190.10">
    <property type="entry name" value="Periplasmic binding protein-like II"/>
    <property type="match status" value="2"/>
</dbReference>
<comment type="caution">
    <text evidence="3">The sequence shown here is derived from an EMBL/GenBank/DDBJ whole genome shotgun (WGS) entry which is preliminary data.</text>
</comment>
<feature type="signal peptide" evidence="1">
    <location>
        <begin position="1"/>
        <end position="24"/>
    </location>
</feature>
<dbReference type="Pfam" id="PF00497">
    <property type="entry name" value="SBP_bac_3"/>
    <property type="match status" value="1"/>
</dbReference>
<name>A0ABU3R4Y1_9GAMM</name>
<dbReference type="InterPro" id="IPR001638">
    <property type="entry name" value="Solute-binding_3/MltF_N"/>
</dbReference>
<gene>
    <name evidence="3" type="ORF">RT723_17435</name>
</gene>
<evidence type="ECO:0000256" key="1">
    <source>
        <dbReference type="SAM" id="SignalP"/>
    </source>
</evidence>
<dbReference type="SUPFAM" id="SSF53850">
    <property type="entry name" value="Periplasmic binding protein-like II"/>
    <property type="match status" value="1"/>
</dbReference>
<evidence type="ECO:0000313" key="4">
    <source>
        <dbReference type="Proteomes" id="UP001257914"/>
    </source>
</evidence>
<dbReference type="Proteomes" id="UP001257914">
    <property type="component" value="Unassembled WGS sequence"/>
</dbReference>